<keyword evidence="3" id="KW-1003">Cell membrane</keyword>
<keyword evidence="6 7" id="KW-0472">Membrane</keyword>
<dbReference type="InterPro" id="IPR046806">
    <property type="entry name" value="MrpA_C/MbhE"/>
</dbReference>
<evidence type="ECO:0000313" key="11">
    <source>
        <dbReference type="Proteomes" id="UP000033562"/>
    </source>
</evidence>
<sequence>MLKDHIFLFDLVLLVLLFVTSFALVFLRSLIDSTVVMCMFSFIMALLYLILDAPDVAITEASVGAGLSTVLMLSALSLIKVQSIKKNPSNVAKILISVICAVLMLLSLMYAVTDFPRFGSLHSAVSQHIIPYYVESADNNIGIPNVVTAILASFRGYDTLCETVVVFTAALCVFLLLKREKIND</sequence>
<feature type="domain" description="MrpA C-terminal/MbhE" evidence="9">
    <location>
        <begin position="121"/>
        <end position="179"/>
    </location>
</feature>
<organism evidence="10 11">
    <name type="scientific">Candidatus Neoehrlichia procyonis str. RAC413</name>
    <dbReference type="NCBI Taxonomy" id="1359163"/>
    <lineage>
        <taxon>Bacteria</taxon>
        <taxon>Pseudomonadati</taxon>
        <taxon>Pseudomonadota</taxon>
        <taxon>Alphaproteobacteria</taxon>
        <taxon>Rickettsiales</taxon>
        <taxon>Anaplasmataceae</taxon>
        <taxon>Candidatus Neoehrlichia</taxon>
    </lineage>
</organism>
<evidence type="ECO:0000256" key="7">
    <source>
        <dbReference type="SAM" id="Phobius"/>
    </source>
</evidence>
<feature type="transmembrane region" description="Helical" evidence="7">
    <location>
        <begin position="34"/>
        <end position="51"/>
    </location>
</feature>
<evidence type="ECO:0000259" key="9">
    <source>
        <dbReference type="Pfam" id="PF20501"/>
    </source>
</evidence>
<evidence type="ECO:0000256" key="1">
    <source>
        <dbReference type="ARBA" id="ARBA00004651"/>
    </source>
</evidence>
<keyword evidence="11" id="KW-1185">Reference proteome</keyword>
<gene>
    <name evidence="10" type="ORF">NLO413_0383</name>
</gene>
<evidence type="ECO:0000256" key="3">
    <source>
        <dbReference type="ARBA" id="ARBA00022475"/>
    </source>
</evidence>
<keyword evidence="2" id="KW-0813">Transport</keyword>
<dbReference type="InterPro" id="IPR050616">
    <property type="entry name" value="CPA3_Na-H_Antiporter_A"/>
</dbReference>
<dbReference type="AlphaFoldDB" id="A0A0F3NLT9"/>
<evidence type="ECO:0000256" key="5">
    <source>
        <dbReference type="ARBA" id="ARBA00022989"/>
    </source>
</evidence>
<dbReference type="PANTHER" id="PTHR43373:SF1">
    <property type="entry name" value="NA(+)_H(+) ANTIPORTER SUBUNIT A"/>
    <property type="match status" value="1"/>
</dbReference>
<evidence type="ECO:0000313" key="10">
    <source>
        <dbReference type="EMBL" id="KJV69010.1"/>
    </source>
</evidence>
<comment type="caution">
    <text evidence="10">The sequence shown here is derived from an EMBL/GenBank/DDBJ whole genome shotgun (WGS) entry which is preliminary data.</text>
</comment>
<dbReference type="EMBL" id="LANX01000001">
    <property type="protein sequence ID" value="KJV69010.1"/>
    <property type="molecule type" value="Genomic_DNA"/>
</dbReference>
<dbReference type="PANTHER" id="PTHR43373">
    <property type="entry name" value="NA(+)/H(+) ANTIPORTER SUBUNIT"/>
    <property type="match status" value="1"/>
</dbReference>
<dbReference type="InterPro" id="IPR025383">
    <property type="entry name" value="MrpA_C/MbhD"/>
</dbReference>
<protein>
    <submittedName>
        <fullName evidence="10">Uncharacterized protein</fullName>
    </submittedName>
</protein>
<dbReference type="STRING" id="1359163.NLO413_0383"/>
<feature type="domain" description="MrpA C-terminal/MbhD" evidence="8">
    <location>
        <begin position="15"/>
        <end position="79"/>
    </location>
</feature>
<feature type="transmembrane region" description="Helical" evidence="7">
    <location>
        <begin position="157"/>
        <end position="177"/>
    </location>
</feature>
<dbReference type="OrthoDB" id="2085045at2"/>
<comment type="subcellular location">
    <subcellularLocation>
        <location evidence="1">Cell membrane</location>
        <topology evidence="1">Multi-pass membrane protein</topology>
    </subcellularLocation>
</comment>
<name>A0A0F3NLT9_9RICK</name>
<dbReference type="Proteomes" id="UP000033562">
    <property type="component" value="Unassembled WGS sequence"/>
</dbReference>
<keyword evidence="5 7" id="KW-1133">Transmembrane helix</keyword>
<dbReference type="Pfam" id="PF20501">
    <property type="entry name" value="MbhE"/>
    <property type="match status" value="1"/>
</dbReference>
<dbReference type="InterPro" id="IPR042106">
    <property type="entry name" value="Nuo/plastoQ_OxRdtase_6_NuoJ"/>
</dbReference>
<accession>A0A0F3NLT9</accession>
<dbReference type="Gene3D" id="1.20.120.1200">
    <property type="entry name" value="NADH-ubiquinone/plastoquinone oxidoreductase chain 6, subunit NuoJ"/>
    <property type="match status" value="1"/>
</dbReference>
<feature type="transmembrane region" description="Helical" evidence="7">
    <location>
        <begin position="6"/>
        <end position="27"/>
    </location>
</feature>
<dbReference type="NCBIfam" id="NF009159">
    <property type="entry name" value="PRK12504.1"/>
    <property type="match status" value="1"/>
</dbReference>
<evidence type="ECO:0000256" key="6">
    <source>
        <dbReference type="ARBA" id="ARBA00023136"/>
    </source>
</evidence>
<evidence type="ECO:0000256" key="4">
    <source>
        <dbReference type="ARBA" id="ARBA00022692"/>
    </source>
</evidence>
<evidence type="ECO:0000259" key="8">
    <source>
        <dbReference type="Pfam" id="PF13244"/>
    </source>
</evidence>
<evidence type="ECO:0000256" key="2">
    <source>
        <dbReference type="ARBA" id="ARBA00022448"/>
    </source>
</evidence>
<reference evidence="10 11" key="1">
    <citation type="submission" date="2015-02" db="EMBL/GenBank/DDBJ databases">
        <title>Genome Sequencing of Rickettsiales.</title>
        <authorList>
            <person name="Daugherty S.C."/>
            <person name="Su Q."/>
            <person name="Abolude K."/>
            <person name="Beier-Sexton M."/>
            <person name="Carlyon J.A."/>
            <person name="Carter R."/>
            <person name="Day N.P."/>
            <person name="Dumler S.J."/>
            <person name="Dyachenko V."/>
            <person name="Godinez A."/>
            <person name="Kurtti T.J."/>
            <person name="Lichay M."/>
            <person name="Mullins K.E."/>
            <person name="Ott S."/>
            <person name="Pappas-Brown V."/>
            <person name="Paris D.H."/>
            <person name="Patel P."/>
            <person name="Richards A.L."/>
            <person name="Sadzewicz L."/>
            <person name="Sears K."/>
            <person name="Seidman D."/>
            <person name="Sengamalay N."/>
            <person name="Stenos J."/>
            <person name="Tallon L.J."/>
            <person name="Vincent G."/>
            <person name="Fraser C.M."/>
            <person name="Munderloh U."/>
            <person name="Dunning-Hotopp J.C."/>
        </authorList>
    </citation>
    <scope>NUCLEOTIDE SEQUENCE [LARGE SCALE GENOMIC DNA]</scope>
    <source>
        <strain evidence="10 11">RAC413</strain>
    </source>
</reference>
<dbReference type="GO" id="GO:0005886">
    <property type="term" value="C:plasma membrane"/>
    <property type="evidence" value="ECO:0007669"/>
    <property type="project" value="UniProtKB-SubCell"/>
</dbReference>
<feature type="transmembrane region" description="Helical" evidence="7">
    <location>
        <begin position="57"/>
        <end position="79"/>
    </location>
</feature>
<proteinExistence type="predicted"/>
<dbReference type="RefSeq" id="WP_045808823.1">
    <property type="nucleotide sequence ID" value="NZ_LANX01000001.1"/>
</dbReference>
<keyword evidence="4 7" id="KW-0812">Transmembrane</keyword>
<dbReference type="Pfam" id="PF13244">
    <property type="entry name" value="MbhD"/>
    <property type="match status" value="1"/>
</dbReference>
<feature type="transmembrane region" description="Helical" evidence="7">
    <location>
        <begin position="91"/>
        <end position="112"/>
    </location>
</feature>